<proteinExistence type="predicted"/>
<name>A0A376DQ80_CHRCU</name>
<sequence length="36" mass="4255">MNILTEKFTTPYHSAPFNDIKNEDFLPAFKELIKKI</sequence>
<evidence type="ECO:0000313" key="2">
    <source>
        <dbReference type="Proteomes" id="UP000255224"/>
    </source>
</evidence>
<evidence type="ECO:0000313" key="1">
    <source>
        <dbReference type="EMBL" id="STC93156.1"/>
    </source>
</evidence>
<dbReference type="EMBL" id="UFVQ01000003">
    <property type="protein sequence ID" value="STC93156.1"/>
    <property type="molecule type" value="Genomic_DNA"/>
</dbReference>
<organism evidence="1 2">
    <name type="scientific">Chryseobacterium carnipullorum</name>
    <dbReference type="NCBI Taxonomy" id="1124835"/>
    <lineage>
        <taxon>Bacteria</taxon>
        <taxon>Pseudomonadati</taxon>
        <taxon>Bacteroidota</taxon>
        <taxon>Flavobacteriia</taxon>
        <taxon>Flavobacteriales</taxon>
        <taxon>Weeksellaceae</taxon>
        <taxon>Chryseobacterium group</taxon>
        <taxon>Chryseobacterium</taxon>
    </lineage>
</organism>
<reference evidence="1 2" key="1">
    <citation type="submission" date="2018-06" db="EMBL/GenBank/DDBJ databases">
        <authorList>
            <consortium name="Pathogen Informatics"/>
            <person name="Doyle S."/>
        </authorList>
    </citation>
    <scope>NUCLEOTIDE SEQUENCE [LARGE SCALE GENOMIC DNA]</scope>
    <source>
        <strain evidence="1 2">NCTC13533</strain>
    </source>
</reference>
<protein>
    <submittedName>
        <fullName evidence="1">Uncharacterized protein</fullName>
    </submittedName>
</protein>
<accession>A0A376DQ80</accession>
<gene>
    <name evidence="1" type="ORF">NCTC13533_00725</name>
</gene>
<dbReference type="Proteomes" id="UP000255224">
    <property type="component" value="Unassembled WGS sequence"/>
</dbReference>
<dbReference type="AlphaFoldDB" id="A0A376DQ80"/>